<evidence type="ECO:0000313" key="7">
    <source>
        <dbReference type="Proteomes" id="UP000037688"/>
    </source>
</evidence>
<dbReference type="PROSITE" id="PS00041">
    <property type="entry name" value="HTH_ARAC_FAMILY_1"/>
    <property type="match status" value="1"/>
</dbReference>
<dbReference type="PROSITE" id="PS01124">
    <property type="entry name" value="HTH_ARAC_FAMILY_2"/>
    <property type="match status" value="1"/>
</dbReference>
<evidence type="ECO:0000256" key="3">
    <source>
        <dbReference type="ARBA" id="ARBA00023163"/>
    </source>
</evidence>
<dbReference type="InterPro" id="IPR003313">
    <property type="entry name" value="AraC-bd"/>
</dbReference>
<evidence type="ECO:0008006" key="8">
    <source>
        <dbReference type="Google" id="ProtNLM"/>
    </source>
</evidence>
<dbReference type="InterPro" id="IPR018060">
    <property type="entry name" value="HTH_AraC"/>
</dbReference>
<dbReference type="PATRIC" id="fig|1705561.3.peg.900"/>
<sequence>MQERLVHLFMPSYVNEANLIYLLSSVRKRKFPMTRQAKHVRVPVYILCFITEGEGVVVLDGALQKVRPLQLYLLVPGMIVEFPEQGSTFEYYGIWFEPLRLTKIRGKYEALPSLSLSGALSPGHISVHHPQQILQQIVQLYHHSRQERKRDSLKLRIQLEQLIQDIMKNEPEQQSTVMDERVERSILYMEQHYTDKVSIEQLAEAAGGMPPVAFSRLFRSETGLPPVEYLSNVRMTRAKQMLNMKNSRVKEVAAAVGFRSEFYFSRMFQRMVGVSPTLYMKRGKLKVAVASSLGFDDHLKSVGIEPVCVVDLFQYPGQSTEQYAEQLHSQLMKLEQSNPDMIIADHYHTAFREQFKQTAAPVFLDFSVWDWKGNFEKIAELVNREREASEMLTRLDVQIETTGQTLRRMLGQKRITIMQVSHRTIGIQGKVNHPLNELIYGELGLRPGNQAPAELWRMELQPEAMPVLETEHLLIHHHHILAGSDKMYDELTRTAAWPQILAVKDGKVKRIPNWFVMSWTPLGRQRIMNELMAAVGEHQQG</sequence>
<keyword evidence="1" id="KW-0805">Transcription regulation</keyword>
<evidence type="ECO:0000259" key="4">
    <source>
        <dbReference type="PROSITE" id="PS01124"/>
    </source>
</evidence>
<dbReference type="PANTHER" id="PTHR43280">
    <property type="entry name" value="ARAC-FAMILY TRANSCRIPTIONAL REGULATOR"/>
    <property type="match status" value="1"/>
</dbReference>
<evidence type="ECO:0000256" key="2">
    <source>
        <dbReference type="ARBA" id="ARBA00023125"/>
    </source>
</evidence>
<protein>
    <recommendedName>
        <fullName evidence="8">AraC family transcriptional regulator</fullName>
    </recommendedName>
</protein>
<dbReference type="PANTHER" id="PTHR43280:SF30">
    <property type="entry name" value="MMSAB OPERON REGULATORY PROTEIN"/>
    <property type="match status" value="1"/>
</dbReference>
<dbReference type="EMBL" id="LITU01000040">
    <property type="protein sequence ID" value="KOY17333.1"/>
    <property type="molecule type" value="Genomic_DNA"/>
</dbReference>
<dbReference type="InterPro" id="IPR018062">
    <property type="entry name" value="HTH_AraC-typ_CS"/>
</dbReference>
<dbReference type="SUPFAM" id="SSF53807">
    <property type="entry name" value="Helical backbone' metal receptor"/>
    <property type="match status" value="1"/>
</dbReference>
<accession>A0A0M9BR58</accession>
<keyword evidence="2" id="KW-0238">DNA-binding</keyword>
<dbReference type="Proteomes" id="UP000037688">
    <property type="component" value="Unassembled WGS sequence"/>
</dbReference>
<dbReference type="PROSITE" id="PS50983">
    <property type="entry name" value="FE_B12_PBP"/>
    <property type="match status" value="1"/>
</dbReference>
<proteinExistence type="predicted"/>
<dbReference type="SUPFAM" id="SSF46689">
    <property type="entry name" value="Homeodomain-like"/>
    <property type="match status" value="2"/>
</dbReference>
<comment type="caution">
    <text evidence="6">The sequence shown here is derived from an EMBL/GenBank/DDBJ whole genome shotgun (WGS) entry which is preliminary data.</text>
</comment>
<evidence type="ECO:0000256" key="1">
    <source>
        <dbReference type="ARBA" id="ARBA00023015"/>
    </source>
</evidence>
<gene>
    <name evidence="6" type="ORF">AMS66_05950</name>
</gene>
<dbReference type="InterPro" id="IPR037923">
    <property type="entry name" value="HTH-like"/>
</dbReference>
<keyword evidence="7" id="KW-1185">Reference proteome</keyword>
<dbReference type="InterPro" id="IPR009057">
    <property type="entry name" value="Homeodomain-like_sf"/>
</dbReference>
<dbReference type="SMART" id="SM00342">
    <property type="entry name" value="HTH_ARAC"/>
    <property type="match status" value="1"/>
</dbReference>
<feature type="domain" description="HTH araC/xylS-type" evidence="4">
    <location>
        <begin position="183"/>
        <end position="282"/>
    </location>
</feature>
<dbReference type="GO" id="GO:0043565">
    <property type="term" value="F:sequence-specific DNA binding"/>
    <property type="evidence" value="ECO:0007669"/>
    <property type="project" value="InterPro"/>
</dbReference>
<dbReference type="InterPro" id="IPR002491">
    <property type="entry name" value="ABC_transptr_periplasmic_BD"/>
</dbReference>
<dbReference type="Gene3D" id="3.40.50.1980">
    <property type="entry name" value="Nitrogenase molybdenum iron protein domain"/>
    <property type="match status" value="2"/>
</dbReference>
<evidence type="ECO:0000313" key="6">
    <source>
        <dbReference type="EMBL" id="KOY17333.1"/>
    </source>
</evidence>
<keyword evidence="3" id="KW-0804">Transcription</keyword>
<feature type="domain" description="Fe/B12 periplasmic-binding" evidence="5">
    <location>
        <begin position="270"/>
        <end position="539"/>
    </location>
</feature>
<evidence type="ECO:0000259" key="5">
    <source>
        <dbReference type="PROSITE" id="PS50983"/>
    </source>
</evidence>
<dbReference type="AlphaFoldDB" id="A0A0M9BR58"/>
<dbReference type="Pfam" id="PF01497">
    <property type="entry name" value="Peripla_BP_2"/>
    <property type="match status" value="1"/>
</dbReference>
<dbReference type="Gene3D" id="1.10.10.60">
    <property type="entry name" value="Homeodomain-like"/>
    <property type="match status" value="2"/>
</dbReference>
<dbReference type="GO" id="GO:0003700">
    <property type="term" value="F:DNA-binding transcription factor activity"/>
    <property type="evidence" value="ECO:0007669"/>
    <property type="project" value="InterPro"/>
</dbReference>
<dbReference type="SUPFAM" id="SSF51215">
    <property type="entry name" value="Regulatory protein AraC"/>
    <property type="match status" value="1"/>
</dbReference>
<organism evidence="6 7">
    <name type="scientific">Paenibacillus xylanivorans</name>
    <dbReference type="NCBI Taxonomy" id="1705561"/>
    <lineage>
        <taxon>Bacteria</taxon>
        <taxon>Bacillati</taxon>
        <taxon>Bacillota</taxon>
        <taxon>Bacilli</taxon>
        <taxon>Bacillales</taxon>
        <taxon>Paenibacillaceae</taxon>
        <taxon>Paenibacillus</taxon>
    </lineage>
</organism>
<reference evidence="6 7" key="1">
    <citation type="submission" date="2015-08" db="EMBL/GenBank/DDBJ databases">
        <title>Draft genome sequence of cellulolytic and xylanolytic Paenibacillus sp. A59, isolated from a decaying forest soil from Patagonia, Argentina.</title>
        <authorList>
            <person name="Ghio S."/>
            <person name="Caceres A.M."/>
            <person name="Talia P."/>
            <person name="Grasso D."/>
            <person name="Campos E."/>
        </authorList>
    </citation>
    <scope>NUCLEOTIDE SEQUENCE [LARGE SCALE GENOMIC DNA]</scope>
    <source>
        <strain evidence="6 7">A59</strain>
    </source>
</reference>
<dbReference type="Pfam" id="PF12833">
    <property type="entry name" value="HTH_18"/>
    <property type="match status" value="1"/>
</dbReference>
<name>A0A0M9BR58_9BACL</name>
<dbReference type="Pfam" id="PF02311">
    <property type="entry name" value="AraC_binding"/>
    <property type="match status" value="1"/>
</dbReference>